<feature type="non-terminal residue" evidence="2">
    <location>
        <position position="1"/>
    </location>
</feature>
<feature type="region of interest" description="Disordered" evidence="1">
    <location>
        <begin position="168"/>
        <end position="201"/>
    </location>
</feature>
<sequence>CLDGMPPSPRSSQTPRSAGKSRITRLPLSPKSDNELCGTPQSLRTPGRDGDGKYLDMPQCAQDLSDGQPKGVWRYIPPLAYRTLPSLLMHWLTIRCATPLAHSEPVMFHTDPYTALNGGVHNDTPPFPVQFPSVTRVSFGDEYRPRSQSADTRRHSFVQRRVFSEDQDRFPSLPAATSPPSLEPYGDADVGSGTLRRPGQVTSYDDTSATLLRRAPSNTVQFPSTYRERVEEQHTPQFNSAAHNFTQHLRERSPSSSSALLNLLSRYPSAKQSVYSSTVGSTPVAQQRIYRLDERPVDTHSYRPTDAVPGYPLVELSVPKQQPQQHHQQPQQRHQQVHPHQQQQQHQQQHQHHSQLPIYLNVASPHRTQSLPLNGQAPLPRESPLSISVYSDFSHSPTFSQSSGGGGGGDSNRSSDTLRYVNGSATLHSQNSSSTAKEFDNRSEHRFYTDLPNNNHTPAARNKRWEDLLDVTQLDSLLASVLEENMNRSTTEWSNSFAQVQNRCV</sequence>
<protein>
    <submittedName>
        <fullName evidence="2">Uncharacterized protein</fullName>
    </submittedName>
</protein>
<dbReference type="AlphaFoldDB" id="A0AAN8FRQ7"/>
<feature type="compositionally biased region" description="Low complexity" evidence="1">
    <location>
        <begin position="171"/>
        <end position="184"/>
    </location>
</feature>
<proteinExistence type="predicted"/>
<feature type="region of interest" description="Disordered" evidence="1">
    <location>
        <begin position="319"/>
        <end position="354"/>
    </location>
</feature>
<feature type="compositionally biased region" description="Polar residues" evidence="1">
    <location>
        <begin position="389"/>
        <end position="399"/>
    </location>
</feature>
<feature type="region of interest" description="Disordered" evidence="1">
    <location>
        <begin position="1"/>
        <end position="54"/>
    </location>
</feature>
<evidence type="ECO:0000313" key="2">
    <source>
        <dbReference type="EMBL" id="KAK5985326.1"/>
    </source>
</evidence>
<evidence type="ECO:0000313" key="3">
    <source>
        <dbReference type="Proteomes" id="UP001331761"/>
    </source>
</evidence>
<dbReference type="EMBL" id="WIXE01001873">
    <property type="protein sequence ID" value="KAK5985326.1"/>
    <property type="molecule type" value="Genomic_DNA"/>
</dbReference>
<keyword evidence="3" id="KW-1185">Reference proteome</keyword>
<feature type="region of interest" description="Disordered" evidence="1">
    <location>
        <begin position="389"/>
        <end position="418"/>
    </location>
</feature>
<dbReference type="Proteomes" id="UP001331761">
    <property type="component" value="Unassembled WGS sequence"/>
</dbReference>
<feature type="compositionally biased region" description="Low complexity" evidence="1">
    <location>
        <begin position="321"/>
        <end position="348"/>
    </location>
</feature>
<gene>
    <name evidence="2" type="ORF">GCK32_011599</name>
</gene>
<accession>A0AAN8FRQ7</accession>
<reference evidence="2 3" key="1">
    <citation type="submission" date="2019-10" db="EMBL/GenBank/DDBJ databases">
        <title>Assembly and Annotation for the nematode Trichostrongylus colubriformis.</title>
        <authorList>
            <person name="Martin J."/>
        </authorList>
    </citation>
    <scope>NUCLEOTIDE SEQUENCE [LARGE SCALE GENOMIC DNA]</scope>
    <source>
        <strain evidence="2">G859</strain>
        <tissue evidence="2">Whole worm</tissue>
    </source>
</reference>
<evidence type="ECO:0000256" key="1">
    <source>
        <dbReference type="SAM" id="MobiDB-lite"/>
    </source>
</evidence>
<organism evidence="2 3">
    <name type="scientific">Trichostrongylus colubriformis</name>
    <name type="common">Black scour worm</name>
    <dbReference type="NCBI Taxonomy" id="6319"/>
    <lineage>
        <taxon>Eukaryota</taxon>
        <taxon>Metazoa</taxon>
        <taxon>Ecdysozoa</taxon>
        <taxon>Nematoda</taxon>
        <taxon>Chromadorea</taxon>
        <taxon>Rhabditida</taxon>
        <taxon>Rhabditina</taxon>
        <taxon>Rhabditomorpha</taxon>
        <taxon>Strongyloidea</taxon>
        <taxon>Trichostrongylidae</taxon>
        <taxon>Trichostrongylus</taxon>
    </lineage>
</organism>
<name>A0AAN8FRQ7_TRICO</name>
<comment type="caution">
    <text evidence="2">The sequence shown here is derived from an EMBL/GenBank/DDBJ whole genome shotgun (WGS) entry which is preliminary data.</text>
</comment>